<evidence type="ECO:0000313" key="2">
    <source>
        <dbReference type="Proteomes" id="UP000688137"/>
    </source>
</evidence>
<dbReference type="Proteomes" id="UP000688137">
    <property type="component" value="Unassembled WGS sequence"/>
</dbReference>
<evidence type="ECO:0000313" key="1">
    <source>
        <dbReference type="EMBL" id="CAD8046702.1"/>
    </source>
</evidence>
<protein>
    <submittedName>
        <fullName evidence="1">Uncharacterized protein</fullName>
    </submittedName>
</protein>
<gene>
    <name evidence="1" type="ORF">PPRIM_AZ9-3.1.T0110059</name>
</gene>
<accession>A0A8S1JVM4</accession>
<dbReference type="AlphaFoldDB" id="A0A8S1JVM4"/>
<dbReference type="EMBL" id="CAJJDM010000008">
    <property type="protein sequence ID" value="CAD8046702.1"/>
    <property type="molecule type" value="Genomic_DNA"/>
</dbReference>
<reference evidence="1" key="1">
    <citation type="submission" date="2021-01" db="EMBL/GenBank/DDBJ databases">
        <authorList>
            <consortium name="Genoscope - CEA"/>
            <person name="William W."/>
        </authorList>
    </citation>
    <scope>NUCLEOTIDE SEQUENCE</scope>
</reference>
<dbReference type="OMA" id="MAAMRIP"/>
<name>A0A8S1JVM4_PARPR</name>
<keyword evidence="2" id="KW-1185">Reference proteome</keyword>
<proteinExistence type="predicted"/>
<comment type="caution">
    <text evidence="1">The sequence shown here is derived from an EMBL/GenBank/DDBJ whole genome shotgun (WGS) entry which is preliminary data.</text>
</comment>
<sequence length="223" mass="26473">MSFPQQDYLAMLKAKPPVYAPVQQTPQTPMIYPNPQFIPPLMNYPPYYMMMQQLQQMQQMQQLPQMTSMRIPMIPHQQHQMQTLPQPTPPIQNQEQNPSQQIISHDIAVSVKGTKVKLNLKMIKDIPLEENSILDYDEIKKQSEDHKYINFKRKRRLIDQQEVPLMQTRRRSEQSQYLEIREMLKVDDKDMSIILEAYPCTKILLQELKKGNLKKEIEKLLLK</sequence>
<organism evidence="1 2">
    <name type="scientific">Paramecium primaurelia</name>
    <dbReference type="NCBI Taxonomy" id="5886"/>
    <lineage>
        <taxon>Eukaryota</taxon>
        <taxon>Sar</taxon>
        <taxon>Alveolata</taxon>
        <taxon>Ciliophora</taxon>
        <taxon>Intramacronucleata</taxon>
        <taxon>Oligohymenophorea</taxon>
        <taxon>Peniculida</taxon>
        <taxon>Parameciidae</taxon>
        <taxon>Paramecium</taxon>
    </lineage>
</organism>